<dbReference type="Gene3D" id="3.30.70.1230">
    <property type="entry name" value="Nucleotide cyclase"/>
    <property type="match status" value="1"/>
</dbReference>
<protein>
    <recommendedName>
        <fullName evidence="2">Guanylate cyclase domain-containing protein</fullName>
    </recommendedName>
</protein>
<proteinExistence type="predicted"/>
<dbReference type="InterPro" id="IPR029787">
    <property type="entry name" value="Nucleotide_cyclase"/>
</dbReference>
<feature type="transmembrane region" description="Helical" evidence="1">
    <location>
        <begin position="240"/>
        <end position="263"/>
    </location>
</feature>
<dbReference type="EMBL" id="CAMPGE010005240">
    <property type="protein sequence ID" value="CAI2364089.1"/>
    <property type="molecule type" value="Genomic_DNA"/>
</dbReference>
<dbReference type="AlphaFoldDB" id="A0AAD1UC42"/>
<gene>
    <name evidence="3" type="ORF">ECRASSUSDP1_LOCUS5430</name>
</gene>
<dbReference type="SUPFAM" id="SSF55073">
    <property type="entry name" value="Nucleotide cyclase"/>
    <property type="match status" value="1"/>
</dbReference>
<sequence length="714" mass="82059">MIVRMTDIVMAYKQWSRKRLISKVTELRKKLHRRDKKKRGYAMNRNANLDTILSKKASDLRTARRNKASNVSLHTITSSKKSVRVSRYSNVNIALLNSMKSNETQQGEELQEALSEQTKLEKKASLLTIKRTLTCFFAVVFGIPLFISTTYKPWLSEFVPMAKMVERTRSLGDQQAYLSEMNFIVDNHKDDFDRIVGLKGPGYEWKAEDWVNDKIRTLELIQISEGQYTFTADLSRSIKLYSVCGICGYFIGGAFLIGFVIYINRDLNKYVIYPLESMYEKVTILGRDPMIATQEDFGRKAGIVSLLQSNSKSNNEEIHLIDKSITKIAYLMAVGYGEAGTGIIIKNMGKAKGLDVDIRGEKVIGIYGFCDIRNFTDATEVLQTDVMKFVNQIAAVVHVNIVKFGGSNNKNIGDAFLYVWKLASFSEAKPFAYRLQDFMRKRHDLNEDEKGIIKMICDCSVYCVVKIIAKINSYKHILAYRENEKLNERIPEYSIQMGFGLHIGWAIEGLIGSQFKIDASYLSPHVNLASRLEAATKQYGVKFLLSEPLYDMLSKDFQAKCRCVDRCTLKGVAEPLRLYTFEVDVSNLPKHKDKYLKMDSKERQSEVNREKSILYNKILNEEITTSDLLKRDKEIRRVLHFHNMNSRGPFINNYRKAFKNYLKGDWQEAHKHFEKCLIINPSDGPSKVLERYIKENDYDSASVGWQGYRVLTNK</sequence>
<comment type="caution">
    <text evidence="3">The sequence shown here is derived from an EMBL/GenBank/DDBJ whole genome shotgun (WGS) entry which is preliminary data.</text>
</comment>
<dbReference type="InterPro" id="IPR001054">
    <property type="entry name" value="A/G_cyclase"/>
</dbReference>
<keyword evidence="4" id="KW-1185">Reference proteome</keyword>
<dbReference type="PANTHER" id="PTHR43336">
    <property type="entry name" value="OXYGEN SENSOR HISTIDINE KINASE RESPONSE REGULATOR DEVS/DOSS"/>
    <property type="match status" value="1"/>
</dbReference>
<evidence type="ECO:0000313" key="4">
    <source>
        <dbReference type="Proteomes" id="UP001295684"/>
    </source>
</evidence>
<feature type="domain" description="Guanylate cyclase" evidence="2">
    <location>
        <begin position="366"/>
        <end position="533"/>
    </location>
</feature>
<dbReference type="PANTHER" id="PTHR43336:SF3">
    <property type="entry name" value="GUANYLATE CYCLASE DOMAIN-CONTAINING PROTEIN"/>
    <property type="match status" value="1"/>
</dbReference>
<keyword evidence="1" id="KW-1133">Transmembrane helix</keyword>
<dbReference type="CDD" id="cd07302">
    <property type="entry name" value="CHD"/>
    <property type="match status" value="1"/>
</dbReference>
<accession>A0AAD1UC42</accession>
<organism evidence="3 4">
    <name type="scientific">Euplotes crassus</name>
    <dbReference type="NCBI Taxonomy" id="5936"/>
    <lineage>
        <taxon>Eukaryota</taxon>
        <taxon>Sar</taxon>
        <taxon>Alveolata</taxon>
        <taxon>Ciliophora</taxon>
        <taxon>Intramacronucleata</taxon>
        <taxon>Spirotrichea</taxon>
        <taxon>Hypotrichia</taxon>
        <taxon>Euplotida</taxon>
        <taxon>Euplotidae</taxon>
        <taxon>Moneuplotes</taxon>
    </lineage>
</organism>
<name>A0AAD1UC42_EUPCR</name>
<keyword evidence="1" id="KW-0812">Transmembrane</keyword>
<evidence type="ECO:0000313" key="3">
    <source>
        <dbReference type="EMBL" id="CAI2364089.1"/>
    </source>
</evidence>
<evidence type="ECO:0000256" key="1">
    <source>
        <dbReference type="SAM" id="Phobius"/>
    </source>
</evidence>
<dbReference type="PROSITE" id="PS50125">
    <property type="entry name" value="GUANYLATE_CYCLASE_2"/>
    <property type="match status" value="1"/>
</dbReference>
<dbReference type="GO" id="GO:0009190">
    <property type="term" value="P:cyclic nucleotide biosynthetic process"/>
    <property type="evidence" value="ECO:0007669"/>
    <property type="project" value="InterPro"/>
</dbReference>
<dbReference type="Pfam" id="PF00211">
    <property type="entry name" value="Guanylate_cyc"/>
    <property type="match status" value="1"/>
</dbReference>
<evidence type="ECO:0000259" key="2">
    <source>
        <dbReference type="PROSITE" id="PS50125"/>
    </source>
</evidence>
<dbReference type="GO" id="GO:0035556">
    <property type="term" value="P:intracellular signal transduction"/>
    <property type="evidence" value="ECO:0007669"/>
    <property type="project" value="InterPro"/>
</dbReference>
<keyword evidence="1" id="KW-0472">Membrane</keyword>
<dbReference type="Proteomes" id="UP001295684">
    <property type="component" value="Unassembled WGS sequence"/>
</dbReference>
<reference evidence="3" key="1">
    <citation type="submission" date="2023-07" db="EMBL/GenBank/DDBJ databases">
        <authorList>
            <consortium name="AG Swart"/>
            <person name="Singh M."/>
            <person name="Singh A."/>
            <person name="Seah K."/>
            <person name="Emmerich C."/>
        </authorList>
    </citation>
    <scope>NUCLEOTIDE SEQUENCE</scope>
    <source>
        <strain evidence="3">DP1</strain>
    </source>
</reference>
<feature type="transmembrane region" description="Helical" evidence="1">
    <location>
        <begin position="132"/>
        <end position="151"/>
    </location>
</feature>